<keyword evidence="1" id="KW-0472">Membrane</keyword>
<dbReference type="InterPro" id="IPR019201">
    <property type="entry name" value="DUF2065"/>
</dbReference>
<keyword evidence="1" id="KW-0812">Transmembrane</keyword>
<accession>A0ABS9W4K3</accession>
<keyword evidence="1" id="KW-1133">Transmembrane helix</keyword>
<dbReference type="Pfam" id="PF09838">
    <property type="entry name" value="DUF2065"/>
    <property type="match status" value="1"/>
</dbReference>
<keyword evidence="3" id="KW-1185">Reference proteome</keyword>
<dbReference type="Proteomes" id="UP001201985">
    <property type="component" value="Unassembled WGS sequence"/>
</dbReference>
<evidence type="ECO:0000313" key="2">
    <source>
        <dbReference type="EMBL" id="MCI0754212.1"/>
    </source>
</evidence>
<reference evidence="2 3" key="1">
    <citation type="submission" date="2022-03" db="EMBL/GenBank/DDBJ databases">
        <title>Complete genome analysis of Roseomonas KG 17.1 : a prolific producer of plant growth promoters.</title>
        <authorList>
            <person name="Saadouli I."/>
            <person name="Najjari A."/>
            <person name="Mosbah A."/>
            <person name="Ouzari H.I."/>
        </authorList>
    </citation>
    <scope>NUCLEOTIDE SEQUENCE [LARGE SCALE GENOMIC DNA]</scope>
    <source>
        <strain evidence="2 3">KG17-1</strain>
    </source>
</reference>
<name>A0ABS9W4K3_9PROT</name>
<dbReference type="EMBL" id="JALBUU010000004">
    <property type="protein sequence ID" value="MCI0754212.1"/>
    <property type="molecule type" value="Genomic_DNA"/>
</dbReference>
<evidence type="ECO:0000313" key="3">
    <source>
        <dbReference type="Proteomes" id="UP001201985"/>
    </source>
</evidence>
<comment type="caution">
    <text evidence="2">The sequence shown here is derived from an EMBL/GenBank/DDBJ whole genome shotgun (WGS) entry which is preliminary data.</text>
</comment>
<evidence type="ECO:0000256" key="1">
    <source>
        <dbReference type="SAM" id="Phobius"/>
    </source>
</evidence>
<organism evidence="2 3">
    <name type="scientific">Teichococcus vastitatis</name>
    <dbReference type="NCBI Taxonomy" id="2307076"/>
    <lineage>
        <taxon>Bacteria</taxon>
        <taxon>Pseudomonadati</taxon>
        <taxon>Pseudomonadota</taxon>
        <taxon>Alphaproteobacteria</taxon>
        <taxon>Acetobacterales</taxon>
        <taxon>Roseomonadaceae</taxon>
        <taxon>Roseomonas</taxon>
    </lineage>
</organism>
<protein>
    <submittedName>
        <fullName evidence="2">DUF2065 domain-containing protein</fullName>
    </submittedName>
</protein>
<proteinExistence type="predicted"/>
<dbReference type="RefSeq" id="WP_120005762.1">
    <property type="nucleotide sequence ID" value="NZ_JALBUU010000004.1"/>
</dbReference>
<gene>
    <name evidence="2" type="ORF">MON41_10635</name>
</gene>
<feature type="transmembrane region" description="Helical" evidence="1">
    <location>
        <begin position="45"/>
        <end position="62"/>
    </location>
</feature>
<sequence>MTSLQLLAGVAVVMALEGLLYAAFPDVMRRALAGISTVAPERLRLVGLAVAVAGLAAATFLVRG</sequence>
<feature type="transmembrane region" description="Helical" evidence="1">
    <location>
        <begin position="6"/>
        <end position="24"/>
    </location>
</feature>